<reference evidence="4" key="2">
    <citation type="submission" date="2014-09" db="EMBL/GenBank/DDBJ databases">
        <authorList>
            <person name="Martin A.A."/>
        </authorList>
    </citation>
    <scope>NUCLEOTIDE SEQUENCE</scope>
    <source>
        <strain evidence="4">ED321</strain>
    </source>
</reference>
<reference evidence="3" key="1">
    <citation type="submission" date="2014-09" db="EMBL/GenBank/DDBJ databases">
        <authorList>
            <person name="Aslett A.Martin."/>
        </authorList>
    </citation>
    <scope>NUCLEOTIDE SEQUENCE</scope>
    <source>
        <strain evidence="3">ED321 Heterogonic</strain>
    </source>
</reference>
<dbReference type="SMART" id="SM00220">
    <property type="entry name" value="S_TKc"/>
    <property type="match status" value="1"/>
</dbReference>
<dbReference type="WormBase" id="SRAE_X000141800">
    <property type="protein sequence ID" value="SRP01242"/>
    <property type="gene ID" value="WBGene00266986"/>
</dbReference>
<dbReference type="CTD" id="36384480"/>
<keyword evidence="4" id="KW-1185">Reference proteome</keyword>
<dbReference type="InterPro" id="IPR050588">
    <property type="entry name" value="WNK_Ser-Thr_kinase"/>
</dbReference>
<reference evidence="5" key="3">
    <citation type="submission" date="2020-12" db="UniProtKB">
        <authorList>
            <consortium name="WormBaseParasite"/>
        </authorList>
    </citation>
    <scope>IDENTIFICATION</scope>
</reference>
<dbReference type="PROSITE" id="PS00108">
    <property type="entry name" value="PROTEIN_KINASE_ST"/>
    <property type="match status" value="1"/>
</dbReference>
<dbReference type="GO" id="GO:0005524">
    <property type="term" value="F:ATP binding"/>
    <property type="evidence" value="ECO:0007669"/>
    <property type="project" value="InterPro"/>
</dbReference>
<evidence type="ECO:0000259" key="2">
    <source>
        <dbReference type="PROSITE" id="PS50011"/>
    </source>
</evidence>
<dbReference type="GO" id="GO:0004672">
    <property type="term" value="F:protein kinase activity"/>
    <property type="evidence" value="ECO:0007669"/>
    <property type="project" value="InterPro"/>
</dbReference>
<dbReference type="InterPro" id="IPR008271">
    <property type="entry name" value="Ser/Thr_kinase_AS"/>
</dbReference>
<dbReference type="Pfam" id="PF00069">
    <property type="entry name" value="Pkinase"/>
    <property type="match status" value="1"/>
</dbReference>
<evidence type="ECO:0000313" key="3">
    <source>
        <dbReference type="EMBL" id="CEF59672.1"/>
    </source>
</evidence>
<proteinExistence type="predicted"/>
<protein>
    <submittedName>
        <fullName evidence="3 5">WNK homolog</fullName>
    </submittedName>
</protein>
<dbReference type="WBParaSite" id="SRAE_X000141800.1">
    <property type="protein sequence ID" value="SRAE_X000141800.1"/>
    <property type="gene ID" value="WBGene00266986"/>
</dbReference>
<dbReference type="InterPro" id="IPR000719">
    <property type="entry name" value="Prot_kinase_dom"/>
</dbReference>
<dbReference type="Gene3D" id="3.30.200.20">
    <property type="entry name" value="Phosphorylase Kinase, domain 1"/>
    <property type="match status" value="1"/>
</dbReference>
<evidence type="ECO:0000313" key="6">
    <source>
        <dbReference type="WormBase" id="SRAE_X000141800"/>
    </source>
</evidence>
<accession>A0A090KWR3</accession>
<dbReference type="InterPro" id="IPR011009">
    <property type="entry name" value="Kinase-like_dom_sf"/>
</dbReference>
<dbReference type="AlphaFoldDB" id="A0A090KWR3"/>
<evidence type="ECO:0000256" key="1">
    <source>
        <dbReference type="SAM" id="MobiDB-lite"/>
    </source>
</evidence>
<feature type="compositionally biased region" description="Basic and acidic residues" evidence="1">
    <location>
        <begin position="171"/>
        <end position="195"/>
    </location>
</feature>
<dbReference type="Gene3D" id="1.10.510.10">
    <property type="entry name" value="Transferase(Phosphotransferase) domain 1"/>
    <property type="match status" value="1"/>
</dbReference>
<evidence type="ECO:0000313" key="5">
    <source>
        <dbReference type="WBParaSite" id="SRAE_X000141800.1"/>
    </source>
</evidence>
<dbReference type="OrthoDB" id="4062651at2759"/>
<organism evidence="3">
    <name type="scientific">Strongyloides ratti</name>
    <name type="common">Parasitic roundworm</name>
    <dbReference type="NCBI Taxonomy" id="34506"/>
    <lineage>
        <taxon>Eukaryota</taxon>
        <taxon>Metazoa</taxon>
        <taxon>Ecdysozoa</taxon>
        <taxon>Nematoda</taxon>
        <taxon>Chromadorea</taxon>
        <taxon>Rhabditida</taxon>
        <taxon>Tylenchina</taxon>
        <taxon>Panagrolaimomorpha</taxon>
        <taxon>Strongyloidoidea</taxon>
        <taxon>Strongyloididae</taxon>
        <taxon>Strongyloides</taxon>
    </lineage>
</organism>
<dbReference type="PROSITE" id="PS50011">
    <property type="entry name" value="PROTEIN_KINASE_DOM"/>
    <property type="match status" value="1"/>
</dbReference>
<dbReference type="GeneID" id="36384480"/>
<name>A0A090KWR3_STRRB</name>
<dbReference type="SUPFAM" id="SSF56112">
    <property type="entry name" value="Protein kinase-like (PK-like)"/>
    <property type="match status" value="1"/>
</dbReference>
<feature type="region of interest" description="Disordered" evidence="1">
    <location>
        <begin position="170"/>
        <end position="195"/>
    </location>
</feature>
<dbReference type="Proteomes" id="UP000035682">
    <property type="component" value="Unplaced"/>
</dbReference>
<dbReference type="PANTHER" id="PTHR13902">
    <property type="entry name" value="SERINE/THREONINE-PROTEIN KINASE WNK WITH NO LYSINE -RELATED"/>
    <property type="match status" value="1"/>
</dbReference>
<sequence>MTTQERDDIKSNCLLQNSKYNSSVVINKTIEGSAVSNNINEIKKKNDSFKKFDFTLFNKNNAISAEKKREYWRKNSKMHLEKSVVALDIVHDGIHWMNENKNLLNCNYTEVEPLNNKDSISFLNEKAPDNMGYSNNIKYDNCCERENSLKFGSLPNQKYELPLIPSNVITSDEKKKNSEKQSNEKNESKLPRKEGIILTRENKDNEKKLNNRILTTLEAGLDLKVIDCSPDGKYFQFNEEIGNGSLKKVYKGYDKNSKIYVAWCETKNNLFPDKIKKIREEIYILSLLSHQNILPLLNYWEYKIEGVIETNIVMITEYFDNGSLKNYITSLEFVSKSSIKTWGKQILNGLKYLHTHDPVILHRDLKCDNILYDKRSDIVKICDLGLTAFKGNSIDQSVNGTPEFMAPEMFSGKYDEGVDIYAFGMCLLEMVTGEYPYQECRKPNELIHLVTRNIKPLCLFRIKNIYDDVKIIIERCIRNRRNERWEIDEILQDQFFFDYQNYDIKIKACCYEEYLLSDETILTLEISDISNKSRKKYLESPTIISLCTFDWENEKCIEVANRLIKDFDIDIKLKHQIILQLERYIKIAKIHQKYRKIEKENEEMNNGCEEFYVDNKFKINEKKSNYGMKTDRVIPILSPAFFRILKEWKVDDKFVNDKNAQFVIVKVIKTISIDDRIFHTLFTYKKQQALIISTVKSCVPERVVKSLVNTKVINKTSSGKIVLILKAIISKIENLPTKCLPIKIRYSFEDNSIKQEQIKFIKNIKNKVNKKMLSLESISEDNLLQESFVIPAFKQNIEKEKHVIWNIFTEGKLNLSVNELKNKISYEDGNFSNEKSIIAMLFEEFTPNLFSSNPYCIKFDRDNISHHIITNNYETFFNVFNKDFGKFIKECQILDTITVMNIENKINNYYTCIKLTQKRSLTMTKSQTYTEPSIQNNTNNNNNVNIENNIKKTLKKAAPKNFKISKVYLENDGNLEANSRQRSITVCAPSTIEISQQLDIINKKSFDEKAKILSIENDINNEENLDTFDETFSTFRTRRKSFIHDNIYDFKITKDDLINEYQFFADTKTPDYSKNKKENTLDKHFVKSPTIDISHFNELNDKKICINDTTTLNSFSNKLNEREKKDSKITTLSENKPENNIDTSHIIINDEPKEHTFSVIKLQRNTSITEQFEDKSFYEEKCTIAKNKILYKANSLKSECNFVDEETIFKKKKVLEFSKRLAELLNNEEVTQNNPSINSIEDNNFNDNKKNINVSEKKFI</sequence>
<gene>
    <name evidence="3 5 6" type="ORF">SRAE_X000141800</name>
</gene>
<evidence type="ECO:0000313" key="4">
    <source>
        <dbReference type="Proteomes" id="UP000035682"/>
    </source>
</evidence>
<dbReference type="EMBL" id="LN609396">
    <property type="protein sequence ID" value="CEF59672.1"/>
    <property type="molecule type" value="Genomic_DNA"/>
</dbReference>
<dbReference type="RefSeq" id="XP_024498883.1">
    <property type="nucleotide sequence ID" value="XM_024648719.1"/>
</dbReference>
<feature type="domain" description="Protein kinase" evidence="2">
    <location>
        <begin position="235"/>
        <end position="496"/>
    </location>
</feature>